<evidence type="ECO:0000313" key="1">
    <source>
        <dbReference type="EMBL" id="MBX52909.1"/>
    </source>
</evidence>
<sequence length="33" mass="3969">MKKTKSCRRTPKCSALTKYEKMEQEEIEKAVHR</sequence>
<protein>
    <submittedName>
        <fullName evidence="1">Uncharacterized protein</fullName>
    </submittedName>
</protein>
<proteinExistence type="predicted"/>
<dbReference type="AlphaFoldDB" id="A0A2P2PDZ3"/>
<name>A0A2P2PDZ3_RHIMU</name>
<dbReference type="EMBL" id="GGEC01072425">
    <property type="protein sequence ID" value="MBX52909.1"/>
    <property type="molecule type" value="Transcribed_RNA"/>
</dbReference>
<reference evidence="1" key="1">
    <citation type="submission" date="2018-02" db="EMBL/GenBank/DDBJ databases">
        <title>Rhizophora mucronata_Transcriptome.</title>
        <authorList>
            <person name="Meera S.P."/>
            <person name="Sreeshan A."/>
            <person name="Augustine A."/>
        </authorList>
    </citation>
    <scope>NUCLEOTIDE SEQUENCE</scope>
    <source>
        <tissue evidence="1">Leaf</tissue>
    </source>
</reference>
<organism evidence="1">
    <name type="scientific">Rhizophora mucronata</name>
    <name type="common">Asiatic mangrove</name>
    <dbReference type="NCBI Taxonomy" id="61149"/>
    <lineage>
        <taxon>Eukaryota</taxon>
        <taxon>Viridiplantae</taxon>
        <taxon>Streptophyta</taxon>
        <taxon>Embryophyta</taxon>
        <taxon>Tracheophyta</taxon>
        <taxon>Spermatophyta</taxon>
        <taxon>Magnoliopsida</taxon>
        <taxon>eudicotyledons</taxon>
        <taxon>Gunneridae</taxon>
        <taxon>Pentapetalae</taxon>
        <taxon>rosids</taxon>
        <taxon>fabids</taxon>
        <taxon>Malpighiales</taxon>
        <taxon>Rhizophoraceae</taxon>
        <taxon>Rhizophora</taxon>
    </lineage>
</organism>
<accession>A0A2P2PDZ3</accession>